<protein>
    <submittedName>
        <fullName evidence="2">Uncharacterized protein</fullName>
    </submittedName>
</protein>
<reference evidence="2 3" key="1">
    <citation type="submission" date="2018-03" db="EMBL/GenBank/DDBJ databases">
        <title>Aerobic endospore-forming bacteria genome sequencing and assembly.</title>
        <authorList>
            <person name="Cavalcante D.A."/>
            <person name="Driks A."/>
            <person name="Putonti C."/>
            <person name="De-Souza M.T."/>
        </authorList>
    </citation>
    <scope>NUCLEOTIDE SEQUENCE [LARGE SCALE GENOMIC DNA]</scope>
    <source>
        <strain evidence="2 3">SDF0037</strain>
    </source>
</reference>
<gene>
    <name evidence="2" type="ORF">C7Y47_24125</name>
</gene>
<feature type="transmembrane region" description="Helical" evidence="1">
    <location>
        <begin position="147"/>
        <end position="169"/>
    </location>
</feature>
<keyword evidence="1" id="KW-0812">Transmembrane</keyword>
<feature type="transmembrane region" description="Helical" evidence="1">
    <location>
        <begin position="181"/>
        <end position="200"/>
    </location>
</feature>
<dbReference type="RefSeq" id="WP_142511063.1">
    <property type="nucleotide sequence ID" value="NZ_SADV01000042.1"/>
</dbReference>
<feature type="transmembrane region" description="Helical" evidence="1">
    <location>
        <begin position="87"/>
        <end position="108"/>
    </location>
</feature>
<feature type="transmembrane region" description="Helical" evidence="1">
    <location>
        <begin position="114"/>
        <end position="135"/>
    </location>
</feature>
<dbReference type="Proteomes" id="UP000317944">
    <property type="component" value="Unassembled WGS sequence"/>
</dbReference>
<keyword evidence="1" id="KW-0472">Membrane</keyword>
<feature type="transmembrane region" description="Helical" evidence="1">
    <location>
        <begin position="257"/>
        <end position="276"/>
    </location>
</feature>
<feature type="transmembrane region" description="Helical" evidence="1">
    <location>
        <begin position="54"/>
        <end position="75"/>
    </location>
</feature>
<dbReference type="AlphaFoldDB" id="A0A544U799"/>
<feature type="transmembrane region" description="Helical" evidence="1">
    <location>
        <begin position="31"/>
        <end position="48"/>
    </location>
</feature>
<organism evidence="2 3">
    <name type="scientific">Lysinibacillus sphaericus</name>
    <name type="common">Bacillus sphaericus</name>
    <dbReference type="NCBI Taxonomy" id="1421"/>
    <lineage>
        <taxon>Bacteria</taxon>
        <taxon>Bacillati</taxon>
        <taxon>Bacillota</taxon>
        <taxon>Bacilli</taxon>
        <taxon>Bacillales</taxon>
        <taxon>Bacillaceae</taxon>
        <taxon>Lysinibacillus</taxon>
    </lineage>
</organism>
<name>A0A544U799_LYSSH</name>
<dbReference type="OrthoDB" id="9908111at2"/>
<proteinExistence type="predicted"/>
<comment type="caution">
    <text evidence="2">The sequence shown here is derived from an EMBL/GenBank/DDBJ whole genome shotgun (WGS) entry which is preliminary data.</text>
</comment>
<evidence type="ECO:0000256" key="1">
    <source>
        <dbReference type="SAM" id="Phobius"/>
    </source>
</evidence>
<dbReference type="EMBL" id="SADV01000042">
    <property type="protein sequence ID" value="TQR26826.1"/>
    <property type="molecule type" value="Genomic_DNA"/>
</dbReference>
<accession>A0A544U799</accession>
<evidence type="ECO:0000313" key="2">
    <source>
        <dbReference type="EMBL" id="TQR26826.1"/>
    </source>
</evidence>
<keyword evidence="1" id="KW-1133">Transmembrane helix</keyword>
<sequence>MNRIIYYLLSLIKSYIKKIGEYFNSKDLEDIFSTYLLLFFIITGLEVYNGGGIFPIRLVTALIFFVLLIYIYIVRVKKMFVNVPNRYKYLMIFWGTFFCFSLFCTILITEVHIILKWFYLISFIFMWYFTLMFVISKWINKWYKYSLLFLFSPIIAFFSWVFLGGLLSLVTDNNYFVSDELLIPITLVFSIIIMNFVIYVSPYNKIDELKVAIYFLLAIFSTISYCFFLSDISTNLIFGYWNDDAEKEIIKQLTDLILKWFTLPYLIGMVCGCFTIELKQRNYKMKGNIQ</sequence>
<evidence type="ECO:0000313" key="3">
    <source>
        <dbReference type="Proteomes" id="UP000317944"/>
    </source>
</evidence>
<feature type="transmembrane region" description="Helical" evidence="1">
    <location>
        <begin position="212"/>
        <end position="237"/>
    </location>
</feature>